<accession>A0A7H8R5I9</accession>
<keyword evidence="4" id="KW-1185">Reference proteome</keyword>
<feature type="region of interest" description="Disordered" evidence="1">
    <location>
        <begin position="125"/>
        <end position="180"/>
    </location>
</feature>
<dbReference type="KEGG" id="trg:TRUGW13939_07255"/>
<organism evidence="3 4">
    <name type="scientific">Talaromyces rugulosus</name>
    <name type="common">Penicillium rugulosum</name>
    <dbReference type="NCBI Taxonomy" id="121627"/>
    <lineage>
        <taxon>Eukaryota</taxon>
        <taxon>Fungi</taxon>
        <taxon>Dikarya</taxon>
        <taxon>Ascomycota</taxon>
        <taxon>Pezizomycotina</taxon>
        <taxon>Eurotiomycetes</taxon>
        <taxon>Eurotiomycetidae</taxon>
        <taxon>Eurotiales</taxon>
        <taxon>Trichocomaceae</taxon>
        <taxon>Talaromyces</taxon>
        <taxon>Talaromyces sect. Islandici</taxon>
    </lineage>
</organism>
<dbReference type="EMBL" id="CP055901">
    <property type="protein sequence ID" value="QKX60113.1"/>
    <property type="molecule type" value="Genomic_DNA"/>
</dbReference>
<dbReference type="OrthoDB" id="5414547at2759"/>
<proteinExistence type="predicted"/>
<dbReference type="RefSeq" id="XP_035346290.1">
    <property type="nucleotide sequence ID" value="XM_035490397.1"/>
</dbReference>
<dbReference type="InterPro" id="IPR047204">
    <property type="entry name" value="RMP1_RBD"/>
</dbReference>
<reference evidence="4" key="1">
    <citation type="submission" date="2020-06" db="EMBL/GenBank/DDBJ databases">
        <title>A chromosome-scale genome assembly of Talaromyces rugulosus W13939.</title>
        <authorList>
            <person name="Wang B."/>
            <person name="Guo L."/>
            <person name="Ye K."/>
            <person name="Wang L."/>
        </authorList>
    </citation>
    <scope>NUCLEOTIDE SEQUENCE [LARGE SCALE GENOMIC DNA]</scope>
    <source>
        <strain evidence="4">W13939</strain>
    </source>
</reference>
<dbReference type="InterPro" id="IPR047205">
    <property type="entry name" value="RMP1"/>
</dbReference>
<evidence type="ECO:0000313" key="4">
    <source>
        <dbReference type="Proteomes" id="UP000509510"/>
    </source>
</evidence>
<dbReference type="GO" id="GO:0000172">
    <property type="term" value="C:ribonuclease MRP complex"/>
    <property type="evidence" value="ECO:0007669"/>
    <property type="project" value="InterPro"/>
</dbReference>
<dbReference type="CDD" id="cd22573">
    <property type="entry name" value="RMP1_RBD"/>
    <property type="match status" value="1"/>
</dbReference>
<feature type="compositionally biased region" description="Basic and acidic residues" evidence="1">
    <location>
        <begin position="132"/>
        <end position="146"/>
    </location>
</feature>
<dbReference type="PANTHER" id="PTHR37792:SF1">
    <property type="entry name" value="RIBONUCLEASE MRP PROTEIN SUBUNIT RMP1"/>
    <property type="match status" value="1"/>
</dbReference>
<protein>
    <recommendedName>
        <fullName evidence="2">RNase MRP protein 1 RNA binding domain-containing protein</fullName>
    </recommendedName>
</protein>
<dbReference type="AlphaFoldDB" id="A0A7H8R5I9"/>
<dbReference type="GeneID" id="55994748"/>
<feature type="compositionally biased region" description="Basic residues" evidence="1">
    <location>
        <begin position="167"/>
        <end position="179"/>
    </location>
</feature>
<sequence>MDLSRVEEVSSKIHLIYHRNKNQHGPAAWWRWLSMLRRTLLKLLATTQQEKQVQISKYLHAFIIPRCYVAFSTVVAEGQFSTLGSVLIAALAQARDATSLGVDQIADSSNDVLIDQKANESYAGDLGVRIGRPTDRPTETPVEVKQKKTSKPLLAAPVPRQESSIPKPKKSKSKAKKAKSANAIDDIFNFID</sequence>
<dbReference type="GO" id="GO:0000466">
    <property type="term" value="P:maturation of 5.8S rRNA from tricistronic rRNA transcript (SSU-rRNA, 5.8S rRNA, LSU-rRNA)"/>
    <property type="evidence" value="ECO:0007669"/>
    <property type="project" value="TreeGrafter"/>
</dbReference>
<evidence type="ECO:0000259" key="2">
    <source>
        <dbReference type="Pfam" id="PF20945"/>
    </source>
</evidence>
<name>A0A7H8R5I9_TALRU</name>
<dbReference type="GO" id="GO:0042134">
    <property type="term" value="F:rRNA primary transcript binding"/>
    <property type="evidence" value="ECO:0007669"/>
    <property type="project" value="InterPro"/>
</dbReference>
<feature type="domain" description="RNase MRP protein 1 RNA binding" evidence="2">
    <location>
        <begin position="13"/>
        <end position="93"/>
    </location>
</feature>
<dbReference type="Proteomes" id="UP000509510">
    <property type="component" value="Chromosome IV"/>
</dbReference>
<dbReference type="Pfam" id="PF20945">
    <property type="entry name" value="RMP1"/>
    <property type="match status" value="1"/>
</dbReference>
<gene>
    <name evidence="3" type="ORF">TRUGW13939_07255</name>
</gene>
<evidence type="ECO:0000313" key="3">
    <source>
        <dbReference type="EMBL" id="QKX60113.1"/>
    </source>
</evidence>
<evidence type="ECO:0000256" key="1">
    <source>
        <dbReference type="SAM" id="MobiDB-lite"/>
    </source>
</evidence>
<dbReference type="PANTHER" id="PTHR37792">
    <property type="entry name" value="RIBONUCLEASE MRP PROTEIN SUBUNIT RMP1"/>
    <property type="match status" value="1"/>
</dbReference>
<dbReference type="GO" id="GO:0000294">
    <property type="term" value="P:nuclear-transcribed mRNA catabolic process, RNase MRP-dependent"/>
    <property type="evidence" value="ECO:0007669"/>
    <property type="project" value="TreeGrafter"/>
</dbReference>